<evidence type="ECO:0000313" key="3">
    <source>
        <dbReference type="EMBL" id="KAK3538286.1"/>
    </source>
</evidence>
<dbReference type="InterPro" id="IPR013087">
    <property type="entry name" value="Znf_C2H2_type"/>
</dbReference>
<dbReference type="PROSITE" id="PS00028">
    <property type="entry name" value="ZINC_FINGER_C2H2_1"/>
    <property type="match status" value="1"/>
</dbReference>
<dbReference type="EMBL" id="JAUCMX010000008">
    <property type="protein sequence ID" value="KAK3538286.1"/>
    <property type="molecule type" value="Genomic_DNA"/>
</dbReference>
<feature type="compositionally biased region" description="Basic residues" evidence="1">
    <location>
        <begin position="633"/>
        <end position="660"/>
    </location>
</feature>
<feature type="region of interest" description="Disordered" evidence="1">
    <location>
        <begin position="1"/>
        <end position="85"/>
    </location>
</feature>
<keyword evidence="4" id="KW-1185">Reference proteome</keyword>
<organism evidence="3 4">
    <name type="scientific">Hemibagrus guttatus</name>
    <dbReference type="NCBI Taxonomy" id="175788"/>
    <lineage>
        <taxon>Eukaryota</taxon>
        <taxon>Metazoa</taxon>
        <taxon>Chordata</taxon>
        <taxon>Craniata</taxon>
        <taxon>Vertebrata</taxon>
        <taxon>Euteleostomi</taxon>
        <taxon>Actinopterygii</taxon>
        <taxon>Neopterygii</taxon>
        <taxon>Teleostei</taxon>
        <taxon>Ostariophysi</taxon>
        <taxon>Siluriformes</taxon>
        <taxon>Bagridae</taxon>
        <taxon>Hemibagrus</taxon>
    </lineage>
</organism>
<protein>
    <recommendedName>
        <fullName evidence="2">C2H2-type domain-containing protein</fullName>
    </recommendedName>
</protein>
<feature type="compositionally biased region" description="Basic residues" evidence="1">
    <location>
        <begin position="151"/>
        <end position="226"/>
    </location>
</feature>
<feature type="region of interest" description="Disordered" evidence="1">
    <location>
        <begin position="117"/>
        <end position="245"/>
    </location>
</feature>
<sequence>SIRLPFKLRAGEMHHGPNPDYQRAPVPPPRYGPSAAPGAGPPFPGPFNRPSFPLHYPNPVSYPRSIPPPGFQSFSTEPSYQAAAPPAQFSAGWTLQQDELQNLEVKKKAEEFLRMLETKDWLKPSGESGDKVTRWPSADAEAERHGSEKHSRGRSRSKSRSQSRGRSRGRSRAKSRALSRGRSRARSRSRSRSRSRGKSRTRAKSRPRSRSRSRGRSLARSKSQPRLHKDSQCSVKDTSPSVSSRVPDLFQNLKQVLQSKELEKHLAVVKNTFMINQTQEDMKIKQETAPSQNLPEFLMKSCDPERAADFTRNSVLPHERVSGSDSTLPRILSWNDPGQKLEAFPNKCVFSCIEDEEEFLYGEDDARKKPQAVTVPLAQTRPAENLISSPCISKPSLLQEPKGKAMTPSQHLTPDVSVEECERVKNLLKTIGLNLSQADIIKMAARLKQKQEQQRGASSNPTLRVTLETLLNRNKVQKSDDARSNRSESSHSHRESDHRESEEMEREKERREKQIQKKRKEYLVKELEGLLKHEGSGDLIPVIGFFCQRCEEFFGDLSSAEGHRHTNTHQDLKLKDDKRQREHKPTERRDRDERSSERKRPREDAHIPHRTEDKSRVQETKDGKEDDGQSSKSSKKKKKKEKKKKDKKKEKKKKDKSKKN</sequence>
<feature type="domain" description="C2H2-type" evidence="2">
    <location>
        <begin position="547"/>
        <end position="569"/>
    </location>
</feature>
<feature type="compositionally biased region" description="Polar residues" evidence="1">
    <location>
        <begin position="232"/>
        <end position="244"/>
    </location>
</feature>
<dbReference type="GO" id="GO:0045892">
    <property type="term" value="P:negative regulation of DNA-templated transcription"/>
    <property type="evidence" value="ECO:0007669"/>
    <property type="project" value="TreeGrafter"/>
</dbReference>
<dbReference type="GO" id="GO:0045893">
    <property type="term" value="P:positive regulation of DNA-templated transcription"/>
    <property type="evidence" value="ECO:0007669"/>
    <property type="project" value="TreeGrafter"/>
</dbReference>
<feature type="compositionally biased region" description="Basic and acidic residues" evidence="1">
    <location>
        <begin position="477"/>
        <end position="516"/>
    </location>
</feature>
<name>A0AAE0V7B3_9TELE</name>
<dbReference type="GO" id="GO:0005654">
    <property type="term" value="C:nucleoplasm"/>
    <property type="evidence" value="ECO:0007669"/>
    <property type="project" value="TreeGrafter"/>
</dbReference>
<feature type="compositionally biased region" description="Basic and acidic residues" evidence="1">
    <location>
        <begin position="141"/>
        <end position="150"/>
    </location>
</feature>
<feature type="non-terminal residue" evidence="3">
    <location>
        <position position="660"/>
    </location>
</feature>
<feature type="region of interest" description="Disordered" evidence="1">
    <location>
        <begin position="560"/>
        <end position="660"/>
    </location>
</feature>
<dbReference type="PANTHER" id="PTHR15577">
    <property type="entry name" value="ZINC FINGER CONTAINING PROTEIN"/>
    <property type="match status" value="1"/>
</dbReference>
<dbReference type="InterPro" id="IPR055309">
    <property type="entry name" value="Znf318-like"/>
</dbReference>
<feature type="compositionally biased region" description="Basic and acidic residues" evidence="1">
    <location>
        <begin position="561"/>
        <end position="629"/>
    </location>
</feature>
<evidence type="ECO:0000313" key="4">
    <source>
        <dbReference type="Proteomes" id="UP001274896"/>
    </source>
</evidence>
<dbReference type="Proteomes" id="UP001274896">
    <property type="component" value="Unassembled WGS sequence"/>
</dbReference>
<comment type="caution">
    <text evidence="3">The sequence shown here is derived from an EMBL/GenBank/DDBJ whole genome shotgun (WGS) entry which is preliminary data.</text>
</comment>
<evidence type="ECO:0000256" key="1">
    <source>
        <dbReference type="SAM" id="MobiDB-lite"/>
    </source>
</evidence>
<dbReference type="PANTHER" id="PTHR15577:SF2">
    <property type="entry name" value="ZINC FINGER PROTEIN 318"/>
    <property type="match status" value="1"/>
</dbReference>
<feature type="region of interest" description="Disordered" evidence="1">
    <location>
        <begin position="471"/>
        <end position="516"/>
    </location>
</feature>
<reference evidence="3" key="1">
    <citation type="submission" date="2023-06" db="EMBL/GenBank/DDBJ databases">
        <title>Male Hemibagrus guttatus genome.</title>
        <authorList>
            <person name="Bian C."/>
        </authorList>
    </citation>
    <scope>NUCLEOTIDE SEQUENCE</scope>
    <source>
        <strain evidence="3">Male_cb2023</strain>
        <tissue evidence="3">Muscle</tissue>
    </source>
</reference>
<gene>
    <name evidence="3" type="ORF">QTP70_034767</name>
</gene>
<accession>A0AAE0V7B3</accession>
<proteinExistence type="predicted"/>
<feature type="compositionally biased region" description="Basic and acidic residues" evidence="1">
    <location>
        <begin position="117"/>
        <end position="133"/>
    </location>
</feature>
<evidence type="ECO:0000259" key="2">
    <source>
        <dbReference type="PROSITE" id="PS00028"/>
    </source>
</evidence>
<dbReference type="AlphaFoldDB" id="A0AAE0V7B3"/>